<dbReference type="EMBL" id="MSPT01000016">
    <property type="protein sequence ID" value="ONK26349.1"/>
    <property type="molecule type" value="Genomic_DNA"/>
</dbReference>
<evidence type="ECO:0000313" key="2">
    <source>
        <dbReference type="EMBL" id="ONK26349.1"/>
    </source>
</evidence>
<evidence type="ECO:0000313" key="4">
    <source>
        <dbReference type="Proteomes" id="UP000188600"/>
    </source>
</evidence>
<dbReference type="EMBL" id="MSPR01000009">
    <property type="protein sequence ID" value="ONK29096.1"/>
    <property type="molecule type" value="Genomic_DNA"/>
</dbReference>
<keyword evidence="1" id="KW-0732">Signal</keyword>
<dbReference type="InterPro" id="IPR038765">
    <property type="entry name" value="Papain-like_cys_pep_sf"/>
</dbReference>
<comment type="caution">
    <text evidence="2">The sequence shown here is derived from an EMBL/GenBank/DDBJ whole genome shotgun (WGS) entry which is preliminary data.</text>
</comment>
<dbReference type="RefSeq" id="WP_076996115.1">
    <property type="nucleotide sequence ID" value="NZ_MSPR01000009.1"/>
</dbReference>
<dbReference type="SUPFAM" id="SSF54001">
    <property type="entry name" value="Cysteine proteinases"/>
    <property type="match status" value="1"/>
</dbReference>
<dbReference type="InterPro" id="IPR024453">
    <property type="entry name" value="Peptidase_C92"/>
</dbReference>
<keyword evidence="5" id="KW-1185">Reference proteome</keyword>
<evidence type="ECO:0000313" key="5">
    <source>
        <dbReference type="Proteomes" id="UP000188946"/>
    </source>
</evidence>
<dbReference type="AlphaFoldDB" id="A0AB36JL20"/>
<accession>A0AB36JL20</accession>
<feature type="signal peptide" evidence="1">
    <location>
        <begin position="1"/>
        <end position="26"/>
    </location>
</feature>
<reference evidence="4 5" key="1">
    <citation type="submission" date="2016-12" db="EMBL/GenBank/DDBJ databases">
        <authorList>
            <person name="Gulvik C.A."/>
        </authorList>
    </citation>
    <scope>NUCLEOTIDE SEQUENCE [LARGE SCALE GENOMIC DNA]</scope>
    <source>
        <strain evidence="3 5">12-5202</strain>
        <strain evidence="2 4">12-5291</strain>
    </source>
</reference>
<protein>
    <submittedName>
        <fullName evidence="2">Uncharacterized protein</fullName>
    </submittedName>
</protein>
<gene>
    <name evidence="3" type="ORF">BVE84_05775</name>
    <name evidence="2" type="ORF">BVE86_07715</name>
</gene>
<organism evidence="2 4">
    <name type="scientific">Streptococcus azizii</name>
    <dbReference type="NCBI Taxonomy" id="1579424"/>
    <lineage>
        <taxon>Bacteria</taxon>
        <taxon>Bacillati</taxon>
        <taxon>Bacillota</taxon>
        <taxon>Bacilli</taxon>
        <taxon>Lactobacillales</taxon>
        <taxon>Streptococcaceae</taxon>
        <taxon>Streptococcus</taxon>
    </lineage>
</organism>
<dbReference type="Pfam" id="PF05708">
    <property type="entry name" value="Peptidase_C92"/>
    <property type="match status" value="1"/>
</dbReference>
<dbReference type="Proteomes" id="UP000188600">
    <property type="component" value="Unassembled WGS sequence"/>
</dbReference>
<evidence type="ECO:0000313" key="3">
    <source>
        <dbReference type="EMBL" id="ONK29096.1"/>
    </source>
</evidence>
<dbReference type="Gene3D" id="3.90.1720.10">
    <property type="entry name" value="endopeptidase domain like (from Nostoc punctiforme)"/>
    <property type="match status" value="1"/>
</dbReference>
<name>A0AB36JL20_9STRE</name>
<sequence length="237" mass="26628">MKKSIILSSFSLLCLAVTINTTTIYAKETTNLYIEANQSVGNDIQLTPEQESILNNIESKEKEYLEYGLSEPVTFDTKNYFRARLGGWSWRDGLICVTDQGIGTRRINTWHAAIVAPQRPYVVAEAPGVTEKVRFRSGEWTSSTHTIWQIGVNDTSVEQDWNAGQWAGNQVGKPYNLNFWNTKQTGSFYCSQLVWGAYYYTAGVDLNKSDNDLGAAIAVHPGEFVTNSKTTIVYRNK</sequence>
<feature type="chain" id="PRO_5044299181" evidence="1">
    <location>
        <begin position="27"/>
        <end position="237"/>
    </location>
</feature>
<dbReference type="Proteomes" id="UP000188946">
    <property type="component" value="Unassembled WGS sequence"/>
</dbReference>
<proteinExistence type="predicted"/>
<evidence type="ECO:0000256" key="1">
    <source>
        <dbReference type="SAM" id="SignalP"/>
    </source>
</evidence>